<evidence type="ECO:0000256" key="13">
    <source>
        <dbReference type="ARBA" id="ARBA00023034"/>
    </source>
</evidence>
<evidence type="ECO:0000256" key="11">
    <source>
        <dbReference type="ARBA" id="ARBA00022968"/>
    </source>
</evidence>
<evidence type="ECO:0000256" key="19">
    <source>
        <dbReference type="ARBA" id="ARBA00031203"/>
    </source>
</evidence>
<keyword evidence="17" id="KW-0464">Manganese</keyword>
<evidence type="ECO:0000256" key="17">
    <source>
        <dbReference type="ARBA" id="ARBA00023211"/>
    </source>
</evidence>
<proteinExistence type="inferred from homology"/>
<keyword evidence="11" id="KW-0735">Signal-anchor</keyword>
<evidence type="ECO:0000256" key="5">
    <source>
        <dbReference type="ARBA" id="ARBA00012613"/>
    </source>
</evidence>
<keyword evidence="7" id="KW-0328">Glycosyltransferase</keyword>
<comment type="similarity">
    <text evidence="4">Belongs to the glycosyltransferase 16 (GT16) protein family.</text>
</comment>
<evidence type="ECO:0000256" key="16">
    <source>
        <dbReference type="ARBA" id="ARBA00023180"/>
    </source>
</evidence>
<evidence type="ECO:0000256" key="21">
    <source>
        <dbReference type="ARBA" id="ARBA00032915"/>
    </source>
</evidence>
<evidence type="ECO:0000313" key="24">
    <source>
        <dbReference type="RefSeq" id="XP_017856868.1"/>
    </source>
</evidence>
<evidence type="ECO:0000256" key="20">
    <source>
        <dbReference type="ARBA" id="ARBA00032552"/>
    </source>
</evidence>
<keyword evidence="15" id="KW-1015">Disulfide bond</keyword>
<keyword evidence="23" id="KW-1185">Reference proteome</keyword>
<evidence type="ECO:0000256" key="1">
    <source>
        <dbReference type="ARBA" id="ARBA00001936"/>
    </source>
</evidence>
<keyword evidence="9" id="KW-0812">Transmembrane</keyword>
<evidence type="ECO:0000256" key="4">
    <source>
        <dbReference type="ARBA" id="ARBA00011011"/>
    </source>
</evidence>
<dbReference type="PANTHER" id="PTHR12871:SF0">
    <property type="entry name" value="ALPHA-1,6-MANNOSYL-GLYCOPROTEIN 2-BETA-N-ACETYLGLUCOSAMINYLTRANSFERASE"/>
    <property type="match status" value="1"/>
</dbReference>
<keyword evidence="13" id="KW-0333">Golgi apparatus</keyword>
<gene>
    <name evidence="24" type="primary">LOC108609656</name>
</gene>
<dbReference type="Gene3D" id="3.90.550.10">
    <property type="entry name" value="Spore Coat Polysaccharide Biosynthesis Protein SpsA, Chain A"/>
    <property type="match status" value="1"/>
</dbReference>
<dbReference type="PANTHER" id="PTHR12871">
    <property type="entry name" value="BETA-1,2-N-ACETYLGLUCOSAMINYLTRANSFERASE II"/>
    <property type="match status" value="1"/>
</dbReference>
<evidence type="ECO:0000256" key="7">
    <source>
        <dbReference type="ARBA" id="ARBA00022676"/>
    </source>
</evidence>
<name>A0ABM1NPI2_DROAR</name>
<keyword evidence="14" id="KW-0472">Membrane</keyword>
<dbReference type="EC" id="2.4.1.143" evidence="5"/>
<dbReference type="InterPro" id="IPR007754">
    <property type="entry name" value="GlcNAc_II"/>
</dbReference>
<keyword evidence="12" id="KW-1133">Transmembrane helix</keyword>
<dbReference type="InterPro" id="IPR029044">
    <property type="entry name" value="Nucleotide-diphossugar_trans"/>
</dbReference>
<keyword evidence="8" id="KW-0808">Transferase</keyword>
<evidence type="ECO:0000256" key="15">
    <source>
        <dbReference type="ARBA" id="ARBA00023157"/>
    </source>
</evidence>
<dbReference type="RefSeq" id="XP_017856868.1">
    <property type="nucleotide sequence ID" value="XM_018001379.1"/>
</dbReference>
<accession>A0ABM1NPI2</accession>
<dbReference type="GeneID" id="108609656"/>
<reference evidence="24" key="3">
    <citation type="submission" date="2025-08" db="UniProtKB">
        <authorList>
            <consortium name="RefSeq"/>
        </authorList>
    </citation>
    <scope>IDENTIFICATION</scope>
    <source>
        <tissue evidence="24">Whole organism</tissue>
    </source>
</reference>
<evidence type="ECO:0000256" key="12">
    <source>
        <dbReference type="ARBA" id="ARBA00022989"/>
    </source>
</evidence>
<evidence type="ECO:0000313" key="23">
    <source>
        <dbReference type="Proteomes" id="UP000694904"/>
    </source>
</evidence>
<evidence type="ECO:0000256" key="6">
    <source>
        <dbReference type="ARBA" id="ARBA00014817"/>
    </source>
</evidence>
<reference evidence="23" key="2">
    <citation type="journal article" date="2016" name="G3 (Bethesda)">
        <title>Genome Evolution in Three Species of Cactophilic Drosophila.</title>
        <authorList>
            <person name="Sanchez-Flores A."/>
            <person name="Penazola F."/>
            <person name="Carpinteyro-Ponce J."/>
            <person name="Nazario-Yepiz N."/>
            <person name="Abreu-Goodger C."/>
            <person name="Machado C.A."/>
            <person name="Markow T.A."/>
        </authorList>
    </citation>
    <scope>NUCLEOTIDE SEQUENCE [LARGE SCALE GENOMIC DNA]</scope>
</reference>
<sequence>MQIFYPHSIQLHPHSFPGSDPNDCPRKMSKLKALIMNCNNALSPDLHGNYRVAEYTEKKHHWWWKANYVFHKLEVTKNFTGLVLFLEEDVIVAEDFLFVLYKMQKFAKKLCAHCNIFSLGSDLGSLKSDSKRDDNAYSKVQYAAWSSEQHAVAVAFNASTWSEIHTCAQEFCTYDDYNWDKSLEHIGETCIKGGLNVLTVKKSRVYSTRNGSYLNMSKAHLELSSASELGQLYPTTLKLSRSILKAATQQPIEVIKSGDWSDPRDHRLCLNSAYG</sequence>
<evidence type="ECO:0000256" key="8">
    <source>
        <dbReference type="ARBA" id="ARBA00022679"/>
    </source>
</evidence>
<reference evidence="23" key="1">
    <citation type="journal article" date="1997" name="Nucleic Acids Res.">
        <title>tRNAscan-SE: a program for improved detection of transfer RNA genes in genomic sequence.</title>
        <authorList>
            <person name="Lowe T.M."/>
            <person name="Eddy S.R."/>
        </authorList>
    </citation>
    <scope>NUCLEOTIDE SEQUENCE [LARGE SCALE GENOMIC DNA]</scope>
</reference>
<comment type="subcellular location">
    <subcellularLocation>
        <location evidence="2">Golgi apparatus membrane</location>
        <topology evidence="2">Single-pass type II membrane protein</topology>
    </subcellularLocation>
</comment>
<evidence type="ECO:0000256" key="9">
    <source>
        <dbReference type="ARBA" id="ARBA00022692"/>
    </source>
</evidence>
<dbReference type="Proteomes" id="UP000694904">
    <property type="component" value="Chromosome 3"/>
</dbReference>
<comment type="pathway">
    <text evidence="3">Protein modification; protein glycosylation.</text>
</comment>
<evidence type="ECO:0000256" key="3">
    <source>
        <dbReference type="ARBA" id="ARBA00004922"/>
    </source>
</evidence>
<evidence type="ECO:0000256" key="14">
    <source>
        <dbReference type="ARBA" id="ARBA00023136"/>
    </source>
</evidence>
<keyword evidence="16" id="KW-0325">Glycoprotein</keyword>
<evidence type="ECO:0000256" key="18">
    <source>
        <dbReference type="ARBA" id="ARBA00029663"/>
    </source>
</evidence>
<evidence type="ECO:0000256" key="22">
    <source>
        <dbReference type="ARBA" id="ARBA00093257"/>
    </source>
</evidence>
<protein>
    <recommendedName>
        <fullName evidence="6">Alpha-1,6-mannosyl-glycoprotein 2-beta-N-acetylglucosaminyltransferase</fullName>
        <ecNumber evidence="5">2.4.1.143</ecNumber>
    </recommendedName>
    <alternativeName>
        <fullName evidence="21">Beta-1,2-N-acetylglucosaminyltransferase II</fullName>
    </alternativeName>
    <alternativeName>
        <fullName evidence="20">GlcNAc-T II</fullName>
    </alternativeName>
    <alternativeName>
        <fullName evidence="19">Mannoside acetylglucosaminyltransferase 2</fullName>
    </alternativeName>
    <alternativeName>
        <fullName evidence="18">N-glycosyl-oligosaccharide-glycoprotein N-acetylglucosaminyltransferase II</fullName>
    </alternativeName>
</protein>
<dbReference type="Pfam" id="PF05060">
    <property type="entry name" value="MGAT2"/>
    <property type="match status" value="1"/>
</dbReference>
<evidence type="ECO:0000256" key="2">
    <source>
        <dbReference type="ARBA" id="ARBA00004323"/>
    </source>
</evidence>
<evidence type="ECO:0000256" key="10">
    <source>
        <dbReference type="ARBA" id="ARBA00022723"/>
    </source>
</evidence>
<comment type="catalytic activity">
    <reaction evidence="22">
        <text>an N(4)-{beta-D-GlcNAc-(1-&gt;2)-alpha-D-Man-(1-&gt;3)-[alpha-D-Man-(1-&gt;6)]-beta-D-Man-(1-&gt;4)-beta-D-GlcNAc-(1-&gt;4)-beta-D-GlcNAc}-L-asparaginyl-[protein] + UDP-N-acetyl-alpha-D-glucosamine = N(4)-{beta-D-GlcNAc-(1-&gt;2)-alpha-D-Man-(1-&gt;3)-[beta-D-GlcNAc-(1-&gt;2)-alpha-D-Man-(1-&gt;6)]-beta-D-Man-(1-&gt;4)-beta-D-GlcNAc-(1-&gt;4)-beta-D-GlcNAc}-L-asparaginyl-[protein] + UDP + H(+)</text>
        <dbReference type="Rhea" id="RHEA:12941"/>
        <dbReference type="Rhea" id="RHEA-COMP:13526"/>
        <dbReference type="Rhea" id="RHEA-COMP:14369"/>
        <dbReference type="ChEBI" id="CHEBI:15378"/>
        <dbReference type="ChEBI" id="CHEBI:57705"/>
        <dbReference type="ChEBI" id="CHEBI:58223"/>
        <dbReference type="ChEBI" id="CHEBI:60615"/>
        <dbReference type="ChEBI" id="CHEBI:60651"/>
        <dbReference type="EC" id="2.4.1.143"/>
    </reaction>
</comment>
<organism evidence="23 24">
    <name type="scientific">Drosophila arizonae</name>
    <name type="common">Fruit fly</name>
    <dbReference type="NCBI Taxonomy" id="7263"/>
    <lineage>
        <taxon>Eukaryota</taxon>
        <taxon>Metazoa</taxon>
        <taxon>Ecdysozoa</taxon>
        <taxon>Arthropoda</taxon>
        <taxon>Hexapoda</taxon>
        <taxon>Insecta</taxon>
        <taxon>Pterygota</taxon>
        <taxon>Neoptera</taxon>
        <taxon>Endopterygota</taxon>
        <taxon>Diptera</taxon>
        <taxon>Brachycera</taxon>
        <taxon>Muscomorpha</taxon>
        <taxon>Ephydroidea</taxon>
        <taxon>Drosophilidae</taxon>
        <taxon>Drosophila</taxon>
    </lineage>
</organism>
<comment type="cofactor">
    <cofactor evidence="1">
        <name>Mn(2+)</name>
        <dbReference type="ChEBI" id="CHEBI:29035"/>
    </cofactor>
</comment>
<keyword evidence="10" id="KW-0479">Metal-binding</keyword>